<proteinExistence type="predicted"/>
<dbReference type="SUPFAM" id="SSF53098">
    <property type="entry name" value="Ribonuclease H-like"/>
    <property type="match status" value="1"/>
</dbReference>
<feature type="compositionally biased region" description="Low complexity" evidence="6">
    <location>
        <begin position="15"/>
        <end position="39"/>
    </location>
</feature>
<keyword evidence="3" id="KW-0863">Zinc-finger</keyword>
<reference evidence="8" key="1">
    <citation type="submission" date="2021-02" db="EMBL/GenBank/DDBJ databases">
        <authorList>
            <person name="Nowell W R."/>
        </authorList>
    </citation>
    <scope>NUCLEOTIDE SEQUENCE</scope>
</reference>
<keyword evidence="4" id="KW-0862">Zinc</keyword>
<evidence type="ECO:0000256" key="1">
    <source>
        <dbReference type="ARBA" id="ARBA00004123"/>
    </source>
</evidence>
<feature type="compositionally biased region" description="Basic and acidic residues" evidence="6">
    <location>
        <begin position="116"/>
        <end position="136"/>
    </location>
</feature>
<dbReference type="EMBL" id="CAJNOJ010000577">
    <property type="protein sequence ID" value="CAF1488979.1"/>
    <property type="molecule type" value="Genomic_DNA"/>
</dbReference>
<evidence type="ECO:0000256" key="3">
    <source>
        <dbReference type="ARBA" id="ARBA00022771"/>
    </source>
</evidence>
<sequence>MASSAASRSKDPETSASQNQSGSLLLSRSSRASQSSVRESSTKRSQIPKSKRKNSSGRLVPYTSPKLSRANQSNDTTASVTTNDFVQDAGFDLTNIDMNIDYTLFQGNNVSQGQDPFEKSSDDEKENDAKKNDHPHSTSSFVVTDYFAMGSKDNTYVCNTCQQEKITNGSSTFNLRRHLALRHNIETGINVSSYRKKREQCEQTTTINKKRRAEVDDLLMKCIIHGGLPYNHFGHPWFHTLFDNLLPGYTPPDRRTFRKRIKLEYDAYISEVKQLIPKDKPIAFTTDIWKSSTRHHYICLTIHLFDHELKPFSLLLSFRRLTGRKISKNLHDYLQYELKRFDLQTASYAGITTDNGSDIKAATKTGICGPRFPCIAHTLNLIVNHGICIWDKPSEKRYPFKSYSKNAVTDDDDDDDEYIDIDDDVEEEAVDAEEAYKQEQCKNNNNSSSSSDVSSSSANAETNEIADLAVPFDDATVSSVASINVPVDDEYISGDEDDTIGSSIEFHTLNNSELETLFSFLCKTRTLIARVRKLAQTMKNVTAIDQFIRNNPNGPISGFVTDMRTRWSSCFYMLKRLIDYQLIVQTVLISKFPTISSDQQATLAKCFLDPESWEIIRAVHDILQPLELATSALSGKHYPTLSLAYTTISILRLGLKPSRDDSKCLILLKKSIQAQFEYYFDYQLSKQQKELMLIASFLDPETFVDISPEDKQKVKAILPAYMRKEAQYTIQSTTSTPVVIHKPAQSLTEKLKMMVGISTTVRATRPPSVEDEIILFNQAIQSYNGSFSAFWLQFRDQFPRLYRVALRVNIIPATSVPSETIFSIAGFISRKQRSSLSSTSLRHLMVLKESHKLEKLRNISRN</sequence>
<comment type="caution">
    <text evidence="8">The sequence shown here is derived from an EMBL/GenBank/DDBJ whole genome shotgun (WGS) entry which is preliminary data.</text>
</comment>
<dbReference type="PANTHER" id="PTHR46481:SF10">
    <property type="entry name" value="ZINC FINGER BED DOMAIN-CONTAINING PROTEIN 39"/>
    <property type="match status" value="1"/>
</dbReference>
<protein>
    <recommendedName>
        <fullName evidence="7">HAT C-terminal dimerisation domain-containing protein</fullName>
    </recommendedName>
</protein>
<dbReference type="InterPro" id="IPR008906">
    <property type="entry name" value="HATC_C_dom"/>
</dbReference>
<feature type="compositionally biased region" description="Low complexity" evidence="6">
    <location>
        <begin position="443"/>
        <end position="459"/>
    </location>
</feature>
<evidence type="ECO:0000256" key="5">
    <source>
        <dbReference type="ARBA" id="ARBA00023242"/>
    </source>
</evidence>
<evidence type="ECO:0000256" key="4">
    <source>
        <dbReference type="ARBA" id="ARBA00022833"/>
    </source>
</evidence>
<dbReference type="Proteomes" id="UP000663852">
    <property type="component" value="Unassembled WGS sequence"/>
</dbReference>
<accession>A0A815S854</accession>
<feature type="domain" description="HAT C-terminal dimerisation" evidence="7">
    <location>
        <begin position="789"/>
        <end position="848"/>
    </location>
</feature>
<dbReference type="GO" id="GO:0008270">
    <property type="term" value="F:zinc ion binding"/>
    <property type="evidence" value="ECO:0007669"/>
    <property type="project" value="UniProtKB-KW"/>
</dbReference>
<keyword evidence="2" id="KW-0479">Metal-binding</keyword>
<dbReference type="GO" id="GO:0046983">
    <property type="term" value="F:protein dimerization activity"/>
    <property type="evidence" value="ECO:0007669"/>
    <property type="project" value="InterPro"/>
</dbReference>
<evidence type="ECO:0000256" key="6">
    <source>
        <dbReference type="SAM" id="MobiDB-lite"/>
    </source>
</evidence>
<evidence type="ECO:0000259" key="7">
    <source>
        <dbReference type="Pfam" id="PF05699"/>
    </source>
</evidence>
<name>A0A815S854_ADIRI</name>
<feature type="region of interest" description="Disordered" evidence="6">
    <location>
        <begin position="435"/>
        <end position="459"/>
    </location>
</feature>
<dbReference type="InterPro" id="IPR012337">
    <property type="entry name" value="RNaseH-like_sf"/>
</dbReference>
<dbReference type="GO" id="GO:0005634">
    <property type="term" value="C:nucleus"/>
    <property type="evidence" value="ECO:0007669"/>
    <property type="project" value="UniProtKB-SubCell"/>
</dbReference>
<evidence type="ECO:0000256" key="2">
    <source>
        <dbReference type="ARBA" id="ARBA00022723"/>
    </source>
</evidence>
<dbReference type="PANTHER" id="PTHR46481">
    <property type="entry name" value="ZINC FINGER BED DOMAIN-CONTAINING PROTEIN 4"/>
    <property type="match status" value="1"/>
</dbReference>
<evidence type="ECO:0000313" key="8">
    <source>
        <dbReference type="EMBL" id="CAF1488979.1"/>
    </source>
</evidence>
<feature type="region of interest" description="Disordered" evidence="6">
    <location>
        <begin position="107"/>
        <end position="137"/>
    </location>
</feature>
<dbReference type="Pfam" id="PF05699">
    <property type="entry name" value="Dimer_Tnp_hAT"/>
    <property type="match status" value="1"/>
</dbReference>
<dbReference type="InterPro" id="IPR052035">
    <property type="entry name" value="ZnF_BED_domain_contain"/>
</dbReference>
<gene>
    <name evidence="8" type="ORF">EDS130_LOCUS41905</name>
</gene>
<feature type="region of interest" description="Disordered" evidence="6">
    <location>
        <begin position="1"/>
        <end position="81"/>
    </location>
</feature>
<feature type="compositionally biased region" description="Polar residues" evidence="6">
    <location>
        <begin position="65"/>
        <end position="81"/>
    </location>
</feature>
<organism evidence="8 9">
    <name type="scientific">Adineta ricciae</name>
    <name type="common">Rotifer</name>
    <dbReference type="NCBI Taxonomy" id="249248"/>
    <lineage>
        <taxon>Eukaryota</taxon>
        <taxon>Metazoa</taxon>
        <taxon>Spiralia</taxon>
        <taxon>Gnathifera</taxon>
        <taxon>Rotifera</taxon>
        <taxon>Eurotatoria</taxon>
        <taxon>Bdelloidea</taxon>
        <taxon>Adinetida</taxon>
        <taxon>Adinetidae</taxon>
        <taxon>Adineta</taxon>
    </lineage>
</organism>
<comment type="subcellular location">
    <subcellularLocation>
        <location evidence="1">Nucleus</location>
    </subcellularLocation>
</comment>
<dbReference type="OrthoDB" id="6619611at2759"/>
<dbReference type="AlphaFoldDB" id="A0A815S854"/>
<evidence type="ECO:0000313" key="9">
    <source>
        <dbReference type="Proteomes" id="UP000663852"/>
    </source>
</evidence>
<keyword evidence="5" id="KW-0539">Nucleus</keyword>